<dbReference type="AlphaFoldDB" id="A0A8T2QET2"/>
<keyword evidence="4" id="KW-1185">Reference proteome</keyword>
<dbReference type="PANTHER" id="PTHR31096:SF65">
    <property type="entry name" value="ACT DOMAIN-CONTAINING PROTEIN ACR9"/>
    <property type="match status" value="1"/>
</dbReference>
<dbReference type="OrthoDB" id="2019824at2759"/>
<evidence type="ECO:0000313" key="4">
    <source>
        <dbReference type="Proteomes" id="UP000825935"/>
    </source>
</evidence>
<gene>
    <name evidence="3" type="ORF">KP509_35G018900</name>
</gene>
<evidence type="ECO:0000256" key="1">
    <source>
        <dbReference type="ARBA" id="ARBA00022737"/>
    </source>
</evidence>
<evidence type="ECO:0000259" key="2">
    <source>
        <dbReference type="Pfam" id="PF24926"/>
    </source>
</evidence>
<dbReference type="Pfam" id="PF24926">
    <property type="entry name" value="ACT_ACR9_C"/>
    <property type="match status" value="1"/>
</dbReference>
<protein>
    <recommendedName>
        <fullName evidence="2">ACT domain-containing protein</fullName>
    </recommendedName>
</protein>
<reference evidence="3" key="1">
    <citation type="submission" date="2021-08" db="EMBL/GenBank/DDBJ databases">
        <title>WGS assembly of Ceratopteris richardii.</title>
        <authorList>
            <person name="Marchant D.B."/>
            <person name="Chen G."/>
            <person name="Jenkins J."/>
            <person name="Shu S."/>
            <person name="Leebens-Mack J."/>
            <person name="Grimwood J."/>
            <person name="Schmutz J."/>
            <person name="Soltis P."/>
            <person name="Soltis D."/>
            <person name="Chen Z.-H."/>
        </authorList>
    </citation>
    <scope>NUCLEOTIDE SEQUENCE</scope>
    <source>
        <strain evidence="3">Whitten #5841</strain>
        <tissue evidence="3">Leaf</tissue>
    </source>
</reference>
<organism evidence="3 4">
    <name type="scientific">Ceratopteris richardii</name>
    <name type="common">Triangle waterfern</name>
    <dbReference type="NCBI Taxonomy" id="49495"/>
    <lineage>
        <taxon>Eukaryota</taxon>
        <taxon>Viridiplantae</taxon>
        <taxon>Streptophyta</taxon>
        <taxon>Embryophyta</taxon>
        <taxon>Tracheophyta</taxon>
        <taxon>Polypodiopsida</taxon>
        <taxon>Polypodiidae</taxon>
        <taxon>Polypodiales</taxon>
        <taxon>Pteridineae</taxon>
        <taxon>Pteridaceae</taxon>
        <taxon>Parkerioideae</taxon>
        <taxon>Ceratopteris</taxon>
    </lineage>
</organism>
<keyword evidence="1" id="KW-0677">Repeat</keyword>
<dbReference type="InterPro" id="IPR056805">
    <property type="entry name" value="ACT_ACR9/10_C"/>
</dbReference>
<dbReference type="InterPro" id="IPR040217">
    <property type="entry name" value="ACR1-12"/>
</dbReference>
<dbReference type="Pfam" id="PF24931">
    <property type="entry name" value="ACT_ACR9_3rd"/>
    <property type="match status" value="1"/>
</dbReference>
<dbReference type="Proteomes" id="UP000825935">
    <property type="component" value="Chromosome 35"/>
</dbReference>
<comment type="caution">
    <text evidence="3">The sequence shown here is derived from an EMBL/GenBank/DDBJ whole genome shotgun (WGS) entry which is preliminary data.</text>
</comment>
<evidence type="ECO:0000313" key="3">
    <source>
        <dbReference type="EMBL" id="KAH7282206.1"/>
    </source>
</evidence>
<sequence>MAADNEFPESVDVEMFPMLPEELFRENAEEFEATSPKRDPTMPRFSINIDNSLSPSHTLLQITFSNRKGIFYDCARALKDLNLRIAYGRLSTTEKGVGDLDLFILQANGNKLVDPDKQRCLLSRLRMDMCDPIRVIIVKKGPDIELLVATTVEKNGRARPRILHDITLALKMLDICIFKADSEKITYGDRLWEIYRFLLVEKSSMSLKSDRIRNHIVERIKCLLMGK</sequence>
<feature type="domain" description="ACT" evidence="2">
    <location>
        <begin position="144"/>
        <end position="226"/>
    </location>
</feature>
<name>A0A8T2QET2_CERRI</name>
<dbReference type="PANTHER" id="PTHR31096">
    <property type="entry name" value="ACT DOMAIN-CONTAINING PROTEIN ACR4-RELATED"/>
    <property type="match status" value="1"/>
</dbReference>
<dbReference type="EMBL" id="CM035440">
    <property type="protein sequence ID" value="KAH7282206.1"/>
    <property type="molecule type" value="Genomic_DNA"/>
</dbReference>
<proteinExistence type="predicted"/>
<accession>A0A8T2QET2</accession>